<organism evidence="7 8">
    <name type="scientific">Coniochaeta hoffmannii</name>
    <dbReference type="NCBI Taxonomy" id="91930"/>
    <lineage>
        <taxon>Eukaryota</taxon>
        <taxon>Fungi</taxon>
        <taxon>Dikarya</taxon>
        <taxon>Ascomycota</taxon>
        <taxon>Pezizomycotina</taxon>
        <taxon>Sordariomycetes</taxon>
        <taxon>Sordariomycetidae</taxon>
        <taxon>Coniochaetales</taxon>
        <taxon>Coniochaetaceae</taxon>
        <taxon>Coniochaeta</taxon>
    </lineage>
</organism>
<dbReference type="GO" id="GO:0008270">
    <property type="term" value="F:zinc ion binding"/>
    <property type="evidence" value="ECO:0007669"/>
    <property type="project" value="UniProtKB-KW"/>
</dbReference>
<feature type="domain" description="DNL-type" evidence="6">
    <location>
        <begin position="22"/>
        <end position="117"/>
    </location>
</feature>
<evidence type="ECO:0000259" key="6">
    <source>
        <dbReference type="PROSITE" id="PS51501"/>
    </source>
</evidence>
<sequence length="152" mass="16407">SSPPSSSSSPPPQQPSDDNTRSPPPQYELTFTCIPCGTRSKHKVSKQGYHHGTVLIACPGCKNRHVIADHLKIFSDKRITVEDLMREKGRLVKRGTLDGDVEFWDDGSTTQREQGGEGSGGEKGEKEDGNGEAWRESAPGATFKDKARGGAA</sequence>
<feature type="compositionally biased region" description="Basic and acidic residues" evidence="5">
    <location>
        <begin position="143"/>
        <end position="152"/>
    </location>
</feature>
<keyword evidence="8" id="KW-1185">Reference proteome</keyword>
<evidence type="ECO:0000256" key="2">
    <source>
        <dbReference type="ARBA" id="ARBA00022771"/>
    </source>
</evidence>
<dbReference type="GO" id="GO:0006457">
    <property type="term" value="P:protein folding"/>
    <property type="evidence" value="ECO:0007669"/>
    <property type="project" value="TreeGrafter"/>
</dbReference>
<protein>
    <recommendedName>
        <fullName evidence="6">DNL-type domain-containing protein</fullName>
    </recommendedName>
</protein>
<keyword evidence="2 4" id="KW-0863">Zinc-finger</keyword>
<dbReference type="AlphaFoldDB" id="A0AA38W064"/>
<dbReference type="GO" id="GO:0050821">
    <property type="term" value="P:protein stabilization"/>
    <property type="evidence" value="ECO:0007669"/>
    <property type="project" value="TreeGrafter"/>
</dbReference>
<dbReference type="InterPro" id="IPR007853">
    <property type="entry name" value="Znf_DNL-typ"/>
</dbReference>
<name>A0AA38W064_9PEZI</name>
<dbReference type="EMBL" id="JANBVN010000011">
    <property type="protein sequence ID" value="KAJ9164554.1"/>
    <property type="molecule type" value="Genomic_DNA"/>
</dbReference>
<dbReference type="InterPro" id="IPR024158">
    <property type="entry name" value="Mt_import_TIM15"/>
</dbReference>
<feature type="compositionally biased region" description="Basic and acidic residues" evidence="5">
    <location>
        <begin position="120"/>
        <end position="135"/>
    </location>
</feature>
<reference evidence="7" key="1">
    <citation type="submission" date="2022-07" db="EMBL/GenBank/DDBJ databases">
        <title>Fungi with potential for degradation of polypropylene.</title>
        <authorList>
            <person name="Gostincar C."/>
        </authorList>
    </citation>
    <scope>NUCLEOTIDE SEQUENCE</scope>
    <source>
        <strain evidence="7">EXF-13287</strain>
    </source>
</reference>
<feature type="region of interest" description="Disordered" evidence="5">
    <location>
        <begin position="98"/>
        <end position="152"/>
    </location>
</feature>
<evidence type="ECO:0000256" key="5">
    <source>
        <dbReference type="SAM" id="MobiDB-lite"/>
    </source>
</evidence>
<dbReference type="Pfam" id="PF05180">
    <property type="entry name" value="zf-DNL"/>
    <property type="match status" value="1"/>
</dbReference>
<keyword evidence="1" id="KW-0479">Metal-binding</keyword>
<evidence type="ECO:0000256" key="4">
    <source>
        <dbReference type="PROSITE-ProRule" id="PRU00834"/>
    </source>
</evidence>
<dbReference type="GO" id="GO:0005739">
    <property type="term" value="C:mitochondrion"/>
    <property type="evidence" value="ECO:0007669"/>
    <property type="project" value="TreeGrafter"/>
</dbReference>
<dbReference type="PANTHER" id="PTHR20922">
    <property type="entry name" value="DNL-TYPE ZINC FINGER PROTEIN"/>
    <property type="match status" value="1"/>
</dbReference>
<evidence type="ECO:0000313" key="8">
    <source>
        <dbReference type="Proteomes" id="UP001174691"/>
    </source>
</evidence>
<dbReference type="Proteomes" id="UP001174691">
    <property type="component" value="Unassembled WGS sequence"/>
</dbReference>
<evidence type="ECO:0000256" key="3">
    <source>
        <dbReference type="ARBA" id="ARBA00022833"/>
    </source>
</evidence>
<dbReference type="PROSITE" id="PS51501">
    <property type="entry name" value="ZF_DNL"/>
    <property type="match status" value="1"/>
</dbReference>
<feature type="region of interest" description="Disordered" evidence="5">
    <location>
        <begin position="1"/>
        <end position="26"/>
    </location>
</feature>
<evidence type="ECO:0000256" key="1">
    <source>
        <dbReference type="ARBA" id="ARBA00022723"/>
    </source>
</evidence>
<gene>
    <name evidence="7" type="ORF">NKR19_g1193</name>
</gene>
<keyword evidence="3" id="KW-0862">Zinc</keyword>
<feature type="non-terminal residue" evidence="7">
    <location>
        <position position="1"/>
    </location>
</feature>
<dbReference type="PANTHER" id="PTHR20922:SF13">
    <property type="entry name" value="DNL-TYPE ZINC FINGER PROTEIN"/>
    <property type="match status" value="1"/>
</dbReference>
<feature type="compositionally biased region" description="Pro residues" evidence="5">
    <location>
        <begin position="1"/>
        <end position="14"/>
    </location>
</feature>
<comment type="caution">
    <text evidence="7">The sequence shown here is derived from an EMBL/GenBank/DDBJ whole genome shotgun (WGS) entry which is preliminary data.</text>
</comment>
<proteinExistence type="predicted"/>
<dbReference type="GO" id="GO:0030150">
    <property type="term" value="P:protein import into mitochondrial matrix"/>
    <property type="evidence" value="ECO:0007669"/>
    <property type="project" value="TreeGrafter"/>
</dbReference>
<dbReference type="GO" id="GO:0051087">
    <property type="term" value="F:protein-folding chaperone binding"/>
    <property type="evidence" value="ECO:0007669"/>
    <property type="project" value="TreeGrafter"/>
</dbReference>
<accession>A0AA38W064</accession>
<evidence type="ECO:0000313" key="7">
    <source>
        <dbReference type="EMBL" id="KAJ9164554.1"/>
    </source>
</evidence>